<evidence type="ECO:0000256" key="14">
    <source>
        <dbReference type="ARBA" id="ARBA00022994"/>
    </source>
</evidence>
<reference evidence="20" key="1">
    <citation type="journal article" date="2020" name="bioRxiv">
        <title>A rank-normalized archaeal taxonomy based on genome phylogeny resolves widespread incomplete and uneven classifications.</title>
        <authorList>
            <person name="Rinke C."/>
            <person name="Chuvochina M."/>
            <person name="Mussig A.J."/>
            <person name="Chaumeil P.-A."/>
            <person name="Waite D.W."/>
            <person name="Whitman W.B."/>
            <person name="Parks D.H."/>
            <person name="Hugenholtz P."/>
        </authorList>
    </citation>
    <scope>NUCLEOTIDE SEQUENCE</scope>
    <source>
        <strain evidence="20">UBA8853</strain>
    </source>
</reference>
<dbReference type="GeneID" id="1476759"/>
<feature type="transmembrane region" description="Helical" evidence="19">
    <location>
        <begin position="233"/>
        <end position="250"/>
    </location>
</feature>
<dbReference type="InterPro" id="IPR005865">
    <property type="entry name" value="THM_MeTrfase_su_C"/>
</dbReference>
<evidence type="ECO:0000256" key="18">
    <source>
        <dbReference type="ARBA" id="ARBA00044970"/>
    </source>
</evidence>
<dbReference type="AlphaFoldDB" id="A0A832WMC0"/>
<evidence type="ECO:0000256" key="2">
    <source>
        <dbReference type="ARBA" id="ARBA00004651"/>
    </source>
</evidence>
<name>A0A832WMC0_9EURY</name>
<evidence type="ECO:0000256" key="5">
    <source>
        <dbReference type="ARBA" id="ARBA00011616"/>
    </source>
</evidence>
<comment type="caution">
    <text evidence="20">The sequence shown here is derived from an EMBL/GenBank/DDBJ whole genome shotgun (WGS) entry which is preliminary data.</text>
</comment>
<dbReference type="GO" id="GO:0019386">
    <property type="term" value="P:methanogenesis, from carbon dioxide"/>
    <property type="evidence" value="ECO:0007669"/>
    <property type="project" value="UniProtKB-UniRule"/>
</dbReference>
<evidence type="ECO:0000256" key="1">
    <source>
        <dbReference type="ARBA" id="ARBA00002533"/>
    </source>
</evidence>
<evidence type="ECO:0000256" key="13">
    <source>
        <dbReference type="ARBA" id="ARBA00022989"/>
    </source>
</evidence>
<keyword evidence="10 19" id="KW-0808">Transferase</keyword>
<dbReference type="RefSeq" id="WP_011019028.1">
    <property type="nucleotide sequence ID" value="NZ_DUJS01000002.1"/>
</dbReference>
<keyword evidence="8 19" id="KW-0554">One-carbon metabolism</keyword>
<evidence type="ECO:0000256" key="6">
    <source>
        <dbReference type="ARBA" id="ARBA00015131"/>
    </source>
</evidence>
<dbReference type="GO" id="GO:0005886">
    <property type="term" value="C:plasma membrane"/>
    <property type="evidence" value="ECO:0007669"/>
    <property type="project" value="UniProtKB-SubCell"/>
</dbReference>
<keyword evidence="12 19" id="KW-1278">Translocase</keyword>
<accession>A0A832WMC0</accession>
<comment type="function">
    <text evidence="1 19">Part of a complex that catalyzes the formation of methyl-coenzyme M and tetrahydromethanopterin from coenzyme M and methyl-tetrahydromethanopterin. This is an energy-conserving, sodium-ion translocating step.</text>
</comment>
<evidence type="ECO:0000256" key="19">
    <source>
        <dbReference type="HAMAP-Rule" id="MF_01096"/>
    </source>
</evidence>
<dbReference type="SMR" id="A0A832WMC0"/>
<dbReference type="EC" id="7.2.1.4" evidence="18 19"/>
<evidence type="ECO:0000256" key="4">
    <source>
        <dbReference type="ARBA" id="ARBA00007607"/>
    </source>
</evidence>
<comment type="similarity">
    <text evidence="4 19">Belongs to the MtrC family.</text>
</comment>
<dbReference type="PIRSF" id="PIRSF006530">
    <property type="entry name" value="MtrC"/>
    <property type="match status" value="1"/>
</dbReference>
<evidence type="ECO:0000256" key="15">
    <source>
        <dbReference type="ARBA" id="ARBA00023136"/>
    </source>
</evidence>
<dbReference type="OMA" id="HPFNACL"/>
<evidence type="ECO:0000256" key="11">
    <source>
        <dbReference type="ARBA" id="ARBA00022692"/>
    </source>
</evidence>
<protein>
    <recommendedName>
        <fullName evidence="6 19">Tetrahydromethanopterin S-methyltransferase subunit C</fullName>
        <ecNumber evidence="18 19">7.2.1.4</ecNumber>
    </recommendedName>
    <alternativeName>
        <fullName evidence="16 19">N5-methyltetrahydromethanopterin--coenzyme M methyltransferase subunit C</fullName>
    </alternativeName>
</protein>
<keyword evidence="7 19" id="KW-1003">Cell membrane</keyword>
<sequence>MILRTLLISAVAPGGEEEEVEVAVAISPLKLMTAGLICGILGTAFAWVHPLIPALAVIPVVVWGADAVRRVAGYGLGTGVPSIGFMGLGGGSVAAILAAALSGNTVPAWAAAIIGTVIGAVVGALLGVLDRRVIKMKIPVMERCSTEIVASGTLALICLMAAVAGDFTWSAVYSKVIATGLIAVLWAICAISLLHPFNACLGPSETQERTLWLGAECGSLCTVVAGLATANPVVLLAGAAAWLITFWKFWELTKRDAADVVWTGIVPKGE</sequence>
<feature type="transmembrane region" description="Helical" evidence="19">
    <location>
        <begin position="34"/>
        <end position="62"/>
    </location>
</feature>
<dbReference type="HAMAP" id="MF_01096">
    <property type="entry name" value="MtrC"/>
    <property type="match status" value="1"/>
</dbReference>
<feature type="transmembrane region" description="Helical" evidence="19">
    <location>
        <begin position="74"/>
        <end position="100"/>
    </location>
</feature>
<evidence type="ECO:0000256" key="12">
    <source>
        <dbReference type="ARBA" id="ARBA00022967"/>
    </source>
</evidence>
<evidence type="ECO:0000313" key="21">
    <source>
        <dbReference type="Proteomes" id="UP000619545"/>
    </source>
</evidence>
<keyword evidence="15 19" id="KW-0472">Membrane</keyword>
<keyword evidence="14 19" id="KW-0484">Methanogenesis</keyword>
<dbReference type="GO" id="GO:0032259">
    <property type="term" value="P:methylation"/>
    <property type="evidence" value="ECO:0007669"/>
    <property type="project" value="UniProtKB-KW"/>
</dbReference>
<keyword evidence="9 19" id="KW-0489">Methyltransferase</keyword>
<evidence type="ECO:0000256" key="8">
    <source>
        <dbReference type="ARBA" id="ARBA00022563"/>
    </source>
</evidence>
<organism evidence="20 21">
    <name type="scientific">Methanopyrus kandleri</name>
    <dbReference type="NCBI Taxonomy" id="2320"/>
    <lineage>
        <taxon>Archaea</taxon>
        <taxon>Methanobacteriati</taxon>
        <taxon>Methanobacteriota</taxon>
        <taxon>Methanomada group</taxon>
        <taxon>Methanopyri</taxon>
        <taxon>Methanopyrales</taxon>
        <taxon>Methanopyraceae</taxon>
        <taxon>Methanopyrus</taxon>
    </lineage>
</organism>
<dbReference type="GO" id="GO:0030269">
    <property type="term" value="F:tetrahydromethanopterin S-methyltransferase activity"/>
    <property type="evidence" value="ECO:0007669"/>
    <property type="project" value="UniProtKB-UniRule"/>
</dbReference>
<evidence type="ECO:0000256" key="3">
    <source>
        <dbReference type="ARBA" id="ARBA00004839"/>
    </source>
</evidence>
<keyword evidence="13 19" id="KW-1133">Transmembrane helix</keyword>
<proteinExistence type="inferred from homology"/>
<feature type="transmembrane region" description="Helical" evidence="19">
    <location>
        <begin position="148"/>
        <end position="170"/>
    </location>
</feature>
<evidence type="ECO:0000256" key="7">
    <source>
        <dbReference type="ARBA" id="ARBA00022475"/>
    </source>
</evidence>
<dbReference type="EMBL" id="DUJS01000002">
    <property type="protein sequence ID" value="HII70117.1"/>
    <property type="molecule type" value="Genomic_DNA"/>
</dbReference>
<dbReference type="Pfam" id="PF04211">
    <property type="entry name" value="MtrC"/>
    <property type="match status" value="1"/>
</dbReference>
<evidence type="ECO:0000256" key="9">
    <source>
        <dbReference type="ARBA" id="ARBA00022603"/>
    </source>
</evidence>
<dbReference type="NCBIfam" id="TIGR01148">
    <property type="entry name" value="mtrC"/>
    <property type="match status" value="1"/>
</dbReference>
<gene>
    <name evidence="19 20" type="primary">mtrC</name>
    <name evidence="20" type="ORF">HA336_02645</name>
</gene>
<dbReference type="GO" id="GO:0006730">
    <property type="term" value="P:one-carbon metabolic process"/>
    <property type="evidence" value="ECO:0007669"/>
    <property type="project" value="UniProtKB-UniRule"/>
</dbReference>
<evidence type="ECO:0000256" key="16">
    <source>
        <dbReference type="ARBA" id="ARBA00029817"/>
    </source>
</evidence>
<comment type="subunit">
    <text evidence="5 19">The complex is composed of 8 subunits; MtrA, MtrB, MtrC, MtrD, MtrE, MtrF, MtrG and MtrH.</text>
</comment>
<evidence type="ECO:0000256" key="17">
    <source>
        <dbReference type="ARBA" id="ARBA00044880"/>
    </source>
</evidence>
<comment type="catalytic activity">
    <reaction evidence="17 19">
        <text>5-methyl-5,6,7,8-tetrahydromethanopterin + coenzyme M + 2 Na(+)(in) = 5,6,7,8-tetrahydromethanopterin + methyl-coenzyme M + 2 Na(+)(out)</text>
        <dbReference type="Rhea" id="RHEA:53492"/>
        <dbReference type="ChEBI" id="CHEBI:29101"/>
        <dbReference type="ChEBI" id="CHEBI:58103"/>
        <dbReference type="ChEBI" id="CHEBI:58116"/>
        <dbReference type="ChEBI" id="CHEBI:58286"/>
        <dbReference type="ChEBI" id="CHEBI:58319"/>
        <dbReference type="EC" id="7.2.1.4"/>
    </reaction>
</comment>
<feature type="transmembrane region" description="Helical" evidence="19">
    <location>
        <begin position="176"/>
        <end position="198"/>
    </location>
</feature>
<keyword evidence="11 19" id="KW-0812">Transmembrane</keyword>
<dbReference type="Proteomes" id="UP000619545">
    <property type="component" value="Unassembled WGS sequence"/>
</dbReference>
<evidence type="ECO:0000313" key="20">
    <source>
        <dbReference type="EMBL" id="HII70117.1"/>
    </source>
</evidence>
<evidence type="ECO:0000256" key="10">
    <source>
        <dbReference type="ARBA" id="ARBA00022679"/>
    </source>
</evidence>
<dbReference type="UniPathway" id="UPA00640">
    <property type="reaction ID" value="UER00698"/>
</dbReference>
<comment type="subcellular location">
    <subcellularLocation>
        <location evidence="2 19">Cell membrane</location>
        <topology evidence="2 19">Multi-pass membrane protein</topology>
    </subcellularLocation>
</comment>
<comment type="pathway">
    <text evidence="3 19">One-carbon metabolism; methanogenesis from CO(2); methyl-coenzyme M from 5,10-methylene-5,6,7,8-tetrahydromethanopterin: step 2/2.</text>
</comment>
<feature type="transmembrane region" description="Helical" evidence="19">
    <location>
        <begin position="106"/>
        <end position="128"/>
    </location>
</feature>